<dbReference type="GO" id="GO:0004565">
    <property type="term" value="F:beta-galactosidase activity"/>
    <property type="evidence" value="ECO:0007669"/>
    <property type="project" value="UniProtKB-EC"/>
</dbReference>
<dbReference type="InterPro" id="IPR008979">
    <property type="entry name" value="Galactose-bd-like_sf"/>
</dbReference>
<dbReference type="Gene3D" id="2.60.40.10">
    <property type="entry name" value="Immunoglobulins"/>
    <property type="match status" value="2"/>
</dbReference>
<evidence type="ECO:0000313" key="10">
    <source>
        <dbReference type="Proteomes" id="UP000619457"/>
    </source>
</evidence>
<dbReference type="PRINTS" id="PR00132">
    <property type="entry name" value="GLHYDRLASE2"/>
</dbReference>
<dbReference type="InterPro" id="IPR017853">
    <property type="entry name" value="GH"/>
</dbReference>
<dbReference type="GO" id="GO:0009341">
    <property type="term" value="C:beta-galactosidase complex"/>
    <property type="evidence" value="ECO:0007669"/>
    <property type="project" value="TreeGrafter"/>
</dbReference>
<dbReference type="SUPFAM" id="SSF51445">
    <property type="entry name" value="(Trans)glycosidases"/>
    <property type="match status" value="1"/>
</dbReference>
<reference evidence="9" key="2">
    <citation type="submission" date="2020-09" db="EMBL/GenBank/DDBJ databases">
        <authorList>
            <person name="Sun Q."/>
            <person name="Kim S."/>
        </authorList>
    </citation>
    <scope>NUCLEOTIDE SEQUENCE</scope>
    <source>
        <strain evidence="9">KCTC 12368</strain>
    </source>
</reference>
<dbReference type="Proteomes" id="UP000619457">
    <property type="component" value="Unassembled WGS sequence"/>
</dbReference>
<dbReference type="SUPFAM" id="SSF74650">
    <property type="entry name" value="Galactose mutarotase-like"/>
    <property type="match status" value="1"/>
</dbReference>
<comment type="similarity">
    <text evidence="2">Belongs to the glycosyl hydrolase 2 family.</text>
</comment>
<evidence type="ECO:0000259" key="8">
    <source>
        <dbReference type="Pfam" id="PF02837"/>
    </source>
</evidence>
<dbReference type="Pfam" id="PF02837">
    <property type="entry name" value="Glyco_hydro_2_N"/>
    <property type="match status" value="1"/>
</dbReference>
<reference evidence="9" key="1">
    <citation type="journal article" date="2014" name="Int. J. Syst. Evol. Microbiol.">
        <title>Complete genome sequence of Corynebacterium casei LMG S-19264T (=DSM 44701T), isolated from a smear-ripened cheese.</title>
        <authorList>
            <consortium name="US DOE Joint Genome Institute (JGI-PGF)"/>
            <person name="Walter F."/>
            <person name="Albersmeier A."/>
            <person name="Kalinowski J."/>
            <person name="Ruckert C."/>
        </authorList>
    </citation>
    <scope>NUCLEOTIDE SEQUENCE</scope>
    <source>
        <strain evidence="9">KCTC 12368</strain>
    </source>
</reference>
<evidence type="ECO:0000256" key="1">
    <source>
        <dbReference type="ARBA" id="ARBA00001412"/>
    </source>
</evidence>
<dbReference type="Pfam" id="PF02836">
    <property type="entry name" value="Glyco_hydro_2_C"/>
    <property type="match status" value="1"/>
</dbReference>
<dbReference type="InterPro" id="IPR013783">
    <property type="entry name" value="Ig-like_fold"/>
</dbReference>
<evidence type="ECO:0000256" key="5">
    <source>
        <dbReference type="ARBA" id="ARBA00023295"/>
    </source>
</evidence>
<dbReference type="InterPro" id="IPR011013">
    <property type="entry name" value="Gal_mutarotase_sf_dom"/>
</dbReference>
<evidence type="ECO:0000313" key="9">
    <source>
        <dbReference type="EMBL" id="GGZ25208.1"/>
    </source>
</evidence>
<keyword evidence="5" id="KW-0326">Glycosidase</keyword>
<dbReference type="Gene3D" id="2.60.120.260">
    <property type="entry name" value="Galactose-binding domain-like"/>
    <property type="match status" value="1"/>
</dbReference>
<evidence type="ECO:0000256" key="4">
    <source>
        <dbReference type="ARBA" id="ARBA00022801"/>
    </source>
</evidence>
<evidence type="ECO:0000256" key="3">
    <source>
        <dbReference type="ARBA" id="ARBA00012756"/>
    </source>
</evidence>
<name>A0A918PYK8_9BACT</name>
<dbReference type="PANTHER" id="PTHR46323">
    <property type="entry name" value="BETA-GALACTOSIDASE"/>
    <property type="match status" value="1"/>
</dbReference>
<evidence type="ECO:0000259" key="7">
    <source>
        <dbReference type="Pfam" id="PF02836"/>
    </source>
</evidence>
<dbReference type="PANTHER" id="PTHR46323:SF2">
    <property type="entry name" value="BETA-GALACTOSIDASE"/>
    <property type="match status" value="1"/>
</dbReference>
<dbReference type="Gene3D" id="3.20.20.80">
    <property type="entry name" value="Glycosidases"/>
    <property type="match status" value="1"/>
</dbReference>
<protein>
    <recommendedName>
        <fullName evidence="3">beta-galactosidase</fullName>
        <ecNumber evidence="3">3.2.1.23</ecNumber>
    </recommendedName>
</protein>
<organism evidence="9 10">
    <name type="scientific">Echinicola pacifica</name>
    <dbReference type="NCBI Taxonomy" id="346377"/>
    <lineage>
        <taxon>Bacteria</taxon>
        <taxon>Pseudomonadati</taxon>
        <taxon>Bacteroidota</taxon>
        <taxon>Cytophagia</taxon>
        <taxon>Cytophagales</taxon>
        <taxon>Cyclobacteriaceae</taxon>
        <taxon>Echinicola</taxon>
    </lineage>
</organism>
<dbReference type="InterPro" id="IPR006103">
    <property type="entry name" value="Glyco_hydro_2_cat"/>
</dbReference>
<keyword evidence="10" id="KW-1185">Reference proteome</keyword>
<dbReference type="EMBL" id="BMWX01000003">
    <property type="protein sequence ID" value="GGZ25208.1"/>
    <property type="molecule type" value="Genomic_DNA"/>
</dbReference>
<gene>
    <name evidence="9" type="ORF">GCM10007049_17120</name>
</gene>
<proteinExistence type="inferred from homology"/>
<dbReference type="AlphaFoldDB" id="A0A918PYK8"/>
<dbReference type="SUPFAM" id="SSF49303">
    <property type="entry name" value="beta-Galactosidase/glucuronidase domain"/>
    <property type="match status" value="1"/>
</dbReference>
<dbReference type="SUPFAM" id="SSF49785">
    <property type="entry name" value="Galactose-binding domain-like"/>
    <property type="match status" value="1"/>
</dbReference>
<dbReference type="GO" id="GO:0005990">
    <property type="term" value="P:lactose catabolic process"/>
    <property type="evidence" value="ECO:0007669"/>
    <property type="project" value="TreeGrafter"/>
</dbReference>
<dbReference type="EC" id="3.2.1.23" evidence="3"/>
<accession>A0A918PYK8</accession>
<comment type="caution">
    <text evidence="9">The sequence shown here is derived from an EMBL/GenBank/DDBJ whole genome shotgun (WGS) entry which is preliminary data.</text>
</comment>
<comment type="catalytic activity">
    <reaction evidence="1">
        <text>Hydrolysis of terminal non-reducing beta-D-galactose residues in beta-D-galactosides.</text>
        <dbReference type="EC" id="3.2.1.23"/>
    </reaction>
</comment>
<dbReference type="InterPro" id="IPR006102">
    <property type="entry name" value="Ig-like_GH2"/>
</dbReference>
<evidence type="ECO:0000259" key="6">
    <source>
        <dbReference type="Pfam" id="PF00703"/>
    </source>
</evidence>
<dbReference type="InterPro" id="IPR036156">
    <property type="entry name" value="Beta-gal/glucu_dom_sf"/>
</dbReference>
<feature type="domain" description="Glycosyl hydrolases family 2 sugar binding" evidence="8">
    <location>
        <begin position="65"/>
        <end position="195"/>
    </location>
</feature>
<sequence length="958" mass="108965">MNTWVISTVKMVEFTQKNIVLFIVACFFSLAIQAQKIVFLSGEDASTAVDWEFMISEGRNSGFWTSIPVPSNWEAEGFGYYLYGMDQMDNRALPIGYYKHSFDWVKQDRHRYFIVFQAVMTDTKLSLNGKEIGFHQGGFTEFKFEITDYIQSGKNLLEVEVNSSSTNASLVEAERYADYWMFSGIFRPVYIQEVPREYIEQVAIDARMTGDLKMWVYSNGNDHREASSLYAQVYDAAGKRVGDPFSQEISGEKTLLSAHIPEVELWSHEFPHLYTMEVQLRKEDKVLHTYQQKFGFRTFEVRDHDGFYLNGKRILLKGASLNSFRPETGRALSKADMEENLHLMKELNFNCVRASHYPADAYFLELCDSLGMMAMVETTGWYRPLETNIGSQLVEEMVRRDVNHPSVVLWSNGNHMAHNPALDPVFFKWDIQERRPLKNEAKSNDIFANYQPDWDIINTTYYPNFATIKKNLFEENHIYLPNETLHALYDGGGGANLKTYWDLFEQSKVGGGLMIWALFDEGLMRTDMAYTADNQQNKAADGILGPHGEKEGSYYAVREIWSPVQIALERLGEDFEGEVSVENKFTFTDLNQCTLIWKLINFANPDGSLNGHRAVAEGMIEASLPAGETGKLSINLPSSFIHQDALAIEVYDPHGLLVYEKRLPISSSNRPRFRASVMEPFTQDPGNNFSFHRGDLELTFDSASGLLESVSTHGKTSGINNFPYLAFEAADSTLVNDISTSNAAKISQDGDKWIIESTHSRGFDYLRWELNAGGEITLDYAYTLNEGAYHYAGIGMEVPAKEVLRKRWLGEGPARIWKNRSQGGLWDVYALEKQVNVPGLIYNSIEFEGFFAPWNWAVFYLENNVNLGFLNNSDLTLGVLNPVNGPNHKFANGYYPKREGFFFFDFISPVGSKWKAASEFGPDAQPSWIKGQIKGSVSLFINWNRASEKAKRVDVEIE</sequence>
<dbReference type="GO" id="GO:0030246">
    <property type="term" value="F:carbohydrate binding"/>
    <property type="evidence" value="ECO:0007669"/>
    <property type="project" value="InterPro"/>
</dbReference>
<keyword evidence="4" id="KW-0378">Hydrolase</keyword>
<dbReference type="Pfam" id="PF00703">
    <property type="entry name" value="Glyco_hydro_2"/>
    <property type="match status" value="1"/>
</dbReference>
<feature type="domain" description="Glycoside hydrolase family 2 catalytic" evidence="7">
    <location>
        <begin position="300"/>
        <end position="529"/>
    </location>
</feature>
<feature type="domain" description="Glycoside hydrolase family 2 immunoglobulin-like beta-sandwich" evidence="6">
    <location>
        <begin position="199"/>
        <end position="297"/>
    </location>
</feature>
<dbReference type="InterPro" id="IPR006104">
    <property type="entry name" value="Glyco_hydro_2_N"/>
</dbReference>
<dbReference type="InterPro" id="IPR050347">
    <property type="entry name" value="Bact_Beta-galactosidase"/>
</dbReference>
<evidence type="ECO:0000256" key="2">
    <source>
        <dbReference type="ARBA" id="ARBA00007401"/>
    </source>
</evidence>
<dbReference type="InterPro" id="IPR006101">
    <property type="entry name" value="Glyco_hydro_2"/>
</dbReference>